<gene>
    <name evidence="2" type="ORF">C6P99_12295</name>
</gene>
<dbReference type="Proteomes" id="UP000237811">
    <property type="component" value="Unassembled WGS sequence"/>
</dbReference>
<protein>
    <submittedName>
        <fullName evidence="2">Uncharacterized protein</fullName>
    </submittedName>
</protein>
<evidence type="ECO:0000313" key="2">
    <source>
        <dbReference type="EMBL" id="PRE50181.1"/>
    </source>
</evidence>
<feature type="region of interest" description="Disordered" evidence="1">
    <location>
        <begin position="1"/>
        <end position="46"/>
    </location>
</feature>
<dbReference type="AlphaFoldDB" id="A0AB37ATB9"/>
<evidence type="ECO:0000313" key="3">
    <source>
        <dbReference type="Proteomes" id="UP000237811"/>
    </source>
</evidence>
<accession>A0AB37ATB9</accession>
<feature type="compositionally biased region" description="Basic and acidic residues" evidence="1">
    <location>
        <begin position="1"/>
        <end position="14"/>
    </location>
</feature>
<organism evidence="2 3">
    <name type="scientific">Burkholderia multivorans</name>
    <dbReference type="NCBI Taxonomy" id="87883"/>
    <lineage>
        <taxon>Bacteria</taxon>
        <taxon>Pseudomonadati</taxon>
        <taxon>Pseudomonadota</taxon>
        <taxon>Betaproteobacteria</taxon>
        <taxon>Burkholderiales</taxon>
        <taxon>Burkholderiaceae</taxon>
        <taxon>Burkholderia</taxon>
        <taxon>Burkholderia cepacia complex</taxon>
    </lineage>
</organism>
<dbReference type="EMBL" id="PVFR01000033">
    <property type="protein sequence ID" value="PRE50181.1"/>
    <property type="molecule type" value="Genomic_DNA"/>
</dbReference>
<evidence type="ECO:0000256" key="1">
    <source>
        <dbReference type="SAM" id="MobiDB-lite"/>
    </source>
</evidence>
<comment type="caution">
    <text evidence="2">The sequence shown here is derived from an EMBL/GenBank/DDBJ whole genome shotgun (WGS) entry which is preliminary data.</text>
</comment>
<sequence>MDTRFQHLAHRDCHVNSPRGLGLKPAAVPAARTRPERSPAPRGRHPGCAGLRFGTCELRVPQVFHRDTAPRRSGNPAFGCRLSQRV</sequence>
<reference evidence="2 3" key="1">
    <citation type="submission" date="2018-03" db="EMBL/GenBank/DDBJ databases">
        <authorList>
            <person name="Nguyen K."/>
            <person name="Fouts D."/>
            <person name="Sutton G."/>
        </authorList>
    </citation>
    <scope>NUCLEOTIDE SEQUENCE [LARGE SCALE GENOMIC DNA]</scope>
    <source>
        <strain evidence="2 3">AU14328</strain>
    </source>
</reference>
<proteinExistence type="predicted"/>
<feature type="region of interest" description="Disordered" evidence="1">
    <location>
        <begin position="67"/>
        <end position="86"/>
    </location>
</feature>
<name>A0AB37ATB9_9BURK</name>